<comment type="caution">
    <text evidence="2">The sequence shown here is derived from an EMBL/GenBank/DDBJ whole genome shotgun (WGS) entry which is preliminary data.</text>
</comment>
<protein>
    <submittedName>
        <fullName evidence="2">PARP catalytic domain-containing protein</fullName>
    </submittedName>
</protein>
<dbReference type="Proteomes" id="UP000703269">
    <property type="component" value="Unassembled WGS sequence"/>
</dbReference>
<evidence type="ECO:0000313" key="2">
    <source>
        <dbReference type="EMBL" id="GJE95779.1"/>
    </source>
</evidence>
<keyword evidence="3" id="KW-1185">Reference proteome</keyword>
<dbReference type="PANTHER" id="PTHR45740">
    <property type="entry name" value="POLY [ADP-RIBOSE] POLYMERASE"/>
    <property type="match status" value="1"/>
</dbReference>
<organism evidence="2 3">
    <name type="scientific">Phanerochaete sordida</name>
    <dbReference type="NCBI Taxonomy" id="48140"/>
    <lineage>
        <taxon>Eukaryota</taxon>
        <taxon>Fungi</taxon>
        <taxon>Dikarya</taxon>
        <taxon>Basidiomycota</taxon>
        <taxon>Agaricomycotina</taxon>
        <taxon>Agaricomycetes</taxon>
        <taxon>Polyporales</taxon>
        <taxon>Phanerochaetaceae</taxon>
        <taxon>Phanerochaete</taxon>
    </lineage>
</organism>
<dbReference type="InterPro" id="IPR051712">
    <property type="entry name" value="ARTD-AVP"/>
</dbReference>
<name>A0A9P3GLR5_9APHY</name>
<dbReference type="InterPro" id="IPR012317">
    <property type="entry name" value="Poly(ADP-ribose)pol_cat_dom"/>
</dbReference>
<feature type="domain" description="PARP catalytic" evidence="1">
    <location>
        <begin position="142"/>
        <end position="329"/>
    </location>
</feature>
<dbReference type="AlphaFoldDB" id="A0A9P3GLR5"/>
<evidence type="ECO:0000259" key="1">
    <source>
        <dbReference type="Pfam" id="PF00644"/>
    </source>
</evidence>
<dbReference type="SUPFAM" id="SSF56399">
    <property type="entry name" value="ADP-ribosylation"/>
    <property type="match status" value="1"/>
</dbReference>
<dbReference type="EMBL" id="BPQB01000052">
    <property type="protein sequence ID" value="GJE95779.1"/>
    <property type="molecule type" value="Genomic_DNA"/>
</dbReference>
<sequence length="338" mass="37242">MGSRSSNRCNFPGCQAPVWVDGNGTPSSYCTRKHRDAMVAGSAKPTFKACKHCHTKPVHVEAGQVYEFCSRTCGRAHRQGTTGASSAGVQSQQTNAEMCLHCGRGAKTWVNNAQSDFCSIKCRDEVQKTAPRILPIPSWHAEFRDVAALFQDKWKHPATPNKPLPGRVLIVYKVYSRKGHMKRFQAYKQSVGNPRRRWHGTTRCCRLGDSPTSTSFCSNSQCALCSILKDSFKLAKAGRAGPSSYQRFGQGIYTSATSSKSFDYIKNLGGSPHLAMILTEVVMGKACKITQEDNTLTKPPKGYDSVVGEPGLTVNFDEAVVYTDDAIRPKYLIIFEPQ</sequence>
<gene>
    <name evidence="2" type="ORF">PsYK624_119660</name>
</gene>
<accession>A0A9P3GLR5</accession>
<evidence type="ECO:0000313" key="3">
    <source>
        <dbReference type="Proteomes" id="UP000703269"/>
    </source>
</evidence>
<dbReference type="Gene3D" id="3.90.228.10">
    <property type="match status" value="1"/>
</dbReference>
<dbReference type="Pfam" id="PF00644">
    <property type="entry name" value="PARP"/>
    <property type="match status" value="1"/>
</dbReference>
<dbReference type="GO" id="GO:0005634">
    <property type="term" value="C:nucleus"/>
    <property type="evidence" value="ECO:0007669"/>
    <property type="project" value="TreeGrafter"/>
</dbReference>
<dbReference type="GO" id="GO:0003950">
    <property type="term" value="F:NAD+ poly-ADP-ribosyltransferase activity"/>
    <property type="evidence" value="ECO:0007669"/>
    <property type="project" value="InterPro"/>
</dbReference>
<dbReference type="PANTHER" id="PTHR45740:SF2">
    <property type="entry name" value="POLY [ADP-RIBOSE] POLYMERASE"/>
    <property type="match status" value="1"/>
</dbReference>
<dbReference type="GO" id="GO:1990404">
    <property type="term" value="F:NAD+-protein mono-ADP-ribosyltransferase activity"/>
    <property type="evidence" value="ECO:0007669"/>
    <property type="project" value="TreeGrafter"/>
</dbReference>
<dbReference type="OrthoDB" id="9514740at2759"/>
<reference evidence="2 3" key="1">
    <citation type="submission" date="2021-08" db="EMBL/GenBank/DDBJ databases">
        <title>Draft Genome Sequence of Phanerochaete sordida strain YK-624.</title>
        <authorList>
            <person name="Mori T."/>
            <person name="Dohra H."/>
            <person name="Suzuki T."/>
            <person name="Kawagishi H."/>
            <person name="Hirai H."/>
        </authorList>
    </citation>
    <scope>NUCLEOTIDE SEQUENCE [LARGE SCALE GENOMIC DNA]</scope>
    <source>
        <strain evidence="2 3">YK-624</strain>
    </source>
</reference>
<proteinExistence type="predicted"/>